<sequence>MGSKKAMIAKVKNILKTLPEGQITQPSIKHLAATGLSENNIKLLQSINITYDNLDNLNFKLFSNLTSDNIRESTYQRIMKAYTEFEALVFIDKNNGNATSTNKEALLKNYLESLEPGSFFTINQLLDSQPFLNEKDDVDFFLKKDLLIKDNMWYRKKYKELHLHIKENSSLKNIDVLIERLNGKSMQELADEQNVSRQSISNREKMVLKKISFTEEEALYKKFFESFNCSKNIFCDLFNETEIVYNFLNIRLKKGKKDLLKHINEYPFTDNQRITILQHYKGFINHKNELTSLSKISVFEDVLFFYGRNSTNDNMLLSKYNEHIIKHNYDIELAKDATELRGLHERSVYALQDRGCNYRYYDFNQLDNDEIKHLKELLILPPGIYNMNKIFSENLEFMKSIDIRNENELHNLYKAFISIENVTYNRMPEFSVGNTEKKEFIINLFFEQAPIHINDFVDYVNDVYYLKKNSLKSYLQMSLSEYISDDIIQVKYKDVKDSEVDYLQSVLTSDIHTIEEITELGSQKLDDFSNRFMNNMLLNKLGYNIRGQFILTNKYRSVERYFTDAILKNDYFINERLAVHRTQSFWKTIYDLEKNLDIFKVDKDTYITLGKLEQVGISKSIILDFQNKVKKFVGKDQYFSLSLLQKKGFTHELLNLGFEDIFYNRILWADSEIKGINLAAGYIFILQENDVSLIDFLEWLVHEHGTIDGHDLVDYIYKKYNILIELQKAITLLQKNDVYYSPELSKFYCDKDMFFEEIYK</sequence>
<accession>A0AAJ5DAR3</accession>
<gene>
    <name evidence="1" type="ORF">NCTC10338_03808</name>
</gene>
<name>A0AAJ5DAR3_LYSSH</name>
<dbReference type="Proteomes" id="UP000255295">
    <property type="component" value="Unassembled WGS sequence"/>
</dbReference>
<proteinExistence type="predicted"/>
<evidence type="ECO:0000313" key="1">
    <source>
        <dbReference type="EMBL" id="SUV18630.1"/>
    </source>
</evidence>
<organism evidence="1 2">
    <name type="scientific">Lysinibacillus sphaericus</name>
    <name type="common">Bacillus sphaericus</name>
    <dbReference type="NCBI Taxonomy" id="1421"/>
    <lineage>
        <taxon>Bacteria</taxon>
        <taxon>Bacillati</taxon>
        <taxon>Bacillota</taxon>
        <taxon>Bacilli</taxon>
        <taxon>Bacillales</taxon>
        <taxon>Bacillaceae</taxon>
        <taxon>Lysinibacillus</taxon>
    </lineage>
</organism>
<dbReference type="AlphaFoldDB" id="A0AAJ5DAR3"/>
<evidence type="ECO:0000313" key="2">
    <source>
        <dbReference type="Proteomes" id="UP000255295"/>
    </source>
</evidence>
<dbReference type="EMBL" id="UFSZ01000001">
    <property type="protein sequence ID" value="SUV18630.1"/>
    <property type="molecule type" value="Genomic_DNA"/>
</dbReference>
<protein>
    <submittedName>
        <fullName evidence="1">Uncharacterized protein</fullName>
    </submittedName>
</protein>
<reference evidence="1 2" key="1">
    <citation type="submission" date="2018-06" db="EMBL/GenBank/DDBJ databases">
        <authorList>
            <consortium name="Pathogen Informatics"/>
            <person name="Doyle S."/>
        </authorList>
    </citation>
    <scope>NUCLEOTIDE SEQUENCE [LARGE SCALE GENOMIC DNA]</scope>
    <source>
        <strain evidence="1 2">NCTC10338</strain>
    </source>
</reference>
<comment type="caution">
    <text evidence="1">The sequence shown here is derived from an EMBL/GenBank/DDBJ whole genome shotgun (WGS) entry which is preliminary data.</text>
</comment>